<sequence length="517" mass="61305">MNEKLMNLWIMYHEIHHQHREGYKPAQISRYLVLDIRTVKKYLVMSEEEYLDFLDRQSHRNKVLAPYEDYIKARLEACQDASAAQVHDWLKENFEDFIDVNDKTVFNFVLFVRTKYGIPKPFNHRDFVKIEELPYGKQAQVDFGEYNMTMDEGKRKKIYFFSMVLSRSRYKFVFHQDHHFTTIEVIYAHELAFVFFNGITEVIVYDQDTLLLTSENKGDLILTEAFRKYAESRGFKLHFCRKSDPQSKGKIENVIRYIKYNLLRGRRYINDNILNGQTIDWLHRTANAKVHSTTMKVPYEEWLIEKEYLRPIMGSFKPEKALDDHNVIKDNTITYKGNFYRVPVGTYKPPKTIVRTEVTDDNRLFIYDAENKKIATHSIYSGKGKTIGGSNYMRDVSSRIDQLIDELSGQFTNPDQAKEYFLQIRKDKPRYIRDQLQYIKKLTGIYDMEAMNQAMNLCIEKKIYRATDWESVVKRIVSQRSQETTLSQPIEIKTINQTSHKIIPNKSNITDYEPLMN</sequence>
<keyword evidence="1" id="KW-0815">Transposition</keyword>
<dbReference type="GO" id="GO:0003677">
    <property type="term" value="F:DNA binding"/>
    <property type="evidence" value="ECO:0007669"/>
    <property type="project" value="UniProtKB-KW"/>
</dbReference>
<dbReference type="SUPFAM" id="SSF53098">
    <property type="entry name" value="Ribonuclease H-like"/>
    <property type="match status" value="1"/>
</dbReference>
<keyword evidence="3" id="KW-0233">DNA recombination</keyword>
<proteinExistence type="predicted"/>
<evidence type="ECO:0000313" key="6">
    <source>
        <dbReference type="EMBL" id="KKL73464.1"/>
    </source>
</evidence>
<reference evidence="6" key="1">
    <citation type="journal article" date="2015" name="Nature">
        <title>Complex archaea that bridge the gap between prokaryotes and eukaryotes.</title>
        <authorList>
            <person name="Spang A."/>
            <person name="Saw J.H."/>
            <person name="Jorgensen S.L."/>
            <person name="Zaremba-Niedzwiedzka K."/>
            <person name="Martijn J."/>
            <person name="Lind A.E."/>
            <person name="van Eijk R."/>
            <person name="Schleper C."/>
            <person name="Guy L."/>
            <person name="Ettema T.J."/>
        </authorList>
    </citation>
    <scope>NUCLEOTIDE SEQUENCE</scope>
</reference>
<accession>A0A0F9EHK8</accession>
<name>A0A0F9EHK8_9ZZZZ</name>
<gene>
    <name evidence="6" type="ORF">LCGC14_2074660</name>
</gene>
<dbReference type="PANTHER" id="PTHR35004:SF6">
    <property type="entry name" value="TRANSPOSASE"/>
    <property type="match status" value="1"/>
</dbReference>
<evidence type="ECO:0000259" key="5">
    <source>
        <dbReference type="PROSITE" id="PS50994"/>
    </source>
</evidence>
<dbReference type="InterPro" id="IPR036397">
    <property type="entry name" value="RNaseH_sf"/>
</dbReference>
<evidence type="ECO:0000256" key="2">
    <source>
        <dbReference type="ARBA" id="ARBA00023125"/>
    </source>
</evidence>
<feature type="domain" description="HTH IS21-type" evidence="4">
    <location>
        <begin position="10"/>
        <end position="75"/>
    </location>
</feature>
<evidence type="ECO:0008006" key="7">
    <source>
        <dbReference type="Google" id="ProtNLM"/>
    </source>
</evidence>
<dbReference type="GO" id="GO:0032196">
    <property type="term" value="P:transposition"/>
    <property type="evidence" value="ECO:0007669"/>
    <property type="project" value="UniProtKB-KW"/>
</dbReference>
<dbReference type="PROSITE" id="PS50994">
    <property type="entry name" value="INTEGRASE"/>
    <property type="match status" value="1"/>
</dbReference>
<dbReference type="InterPro" id="IPR017894">
    <property type="entry name" value="HTH_IS21_transposase_type"/>
</dbReference>
<organism evidence="6">
    <name type="scientific">marine sediment metagenome</name>
    <dbReference type="NCBI Taxonomy" id="412755"/>
    <lineage>
        <taxon>unclassified sequences</taxon>
        <taxon>metagenomes</taxon>
        <taxon>ecological metagenomes</taxon>
    </lineage>
</organism>
<dbReference type="AlphaFoldDB" id="A0A0F9EHK8"/>
<dbReference type="EMBL" id="LAZR01024949">
    <property type="protein sequence ID" value="KKL73464.1"/>
    <property type="molecule type" value="Genomic_DNA"/>
</dbReference>
<dbReference type="InterPro" id="IPR001584">
    <property type="entry name" value="Integrase_cat-core"/>
</dbReference>
<dbReference type="Gene3D" id="3.30.420.10">
    <property type="entry name" value="Ribonuclease H-like superfamily/Ribonuclease H"/>
    <property type="match status" value="1"/>
</dbReference>
<comment type="caution">
    <text evidence="6">The sequence shown here is derived from an EMBL/GenBank/DDBJ whole genome shotgun (WGS) entry which is preliminary data.</text>
</comment>
<dbReference type="GO" id="GO:0015074">
    <property type="term" value="P:DNA integration"/>
    <property type="evidence" value="ECO:0007669"/>
    <property type="project" value="InterPro"/>
</dbReference>
<feature type="non-terminal residue" evidence="6">
    <location>
        <position position="517"/>
    </location>
</feature>
<dbReference type="PANTHER" id="PTHR35004">
    <property type="entry name" value="TRANSPOSASE RV3428C-RELATED"/>
    <property type="match status" value="1"/>
</dbReference>
<feature type="domain" description="Integrase catalytic" evidence="5">
    <location>
        <begin position="130"/>
        <end position="306"/>
    </location>
</feature>
<dbReference type="GO" id="GO:0006310">
    <property type="term" value="P:DNA recombination"/>
    <property type="evidence" value="ECO:0007669"/>
    <property type="project" value="UniProtKB-KW"/>
</dbReference>
<keyword evidence="2" id="KW-0238">DNA-binding</keyword>
<dbReference type="PROSITE" id="PS50531">
    <property type="entry name" value="HTH_IS21"/>
    <property type="match status" value="1"/>
</dbReference>
<evidence type="ECO:0000256" key="3">
    <source>
        <dbReference type="ARBA" id="ARBA00023172"/>
    </source>
</evidence>
<evidence type="ECO:0000259" key="4">
    <source>
        <dbReference type="PROSITE" id="PS50531"/>
    </source>
</evidence>
<dbReference type="InterPro" id="IPR012337">
    <property type="entry name" value="RNaseH-like_sf"/>
</dbReference>
<evidence type="ECO:0000256" key="1">
    <source>
        <dbReference type="ARBA" id="ARBA00022578"/>
    </source>
</evidence>
<protein>
    <recommendedName>
        <fullName evidence="7">Integrase catalytic domain-containing protein</fullName>
    </recommendedName>
</protein>